<dbReference type="GO" id="GO:0001965">
    <property type="term" value="F:G-protein alpha-subunit binding"/>
    <property type="evidence" value="ECO:0007669"/>
    <property type="project" value="TreeGrafter"/>
</dbReference>
<evidence type="ECO:0000256" key="2">
    <source>
        <dbReference type="ARBA" id="ARBA00009049"/>
    </source>
</evidence>
<dbReference type="OMA" id="GNTHFSR"/>
<evidence type="ECO:0000256" key="3">
    <source>
        <dbReference type="ARBA" id="ARBA00022490"/>
    </source>
</evidence>
<dbReference type="EMBL" id="JABSTR010000006">
    <property type="protein sequence ID" value="KAH9372375.1"/>
    <property type="molecule type" value="Genomic_DNA"/>
</dbReference>
<keyword evidence="8" id="KW-1185">Reference proteome</keyword>
<evidence type="ECO:0000313" key="8">
    <source>
        <dbReference type="Proteomes" id="UP000821853"/>
    </source>
</evidence>
<keyword evidence="4" id="KW-0344">Guanine-nucleotide releasing factor</keyword>
<sequence length="161" mass="17176">MLLCRLVRLMTRGDTCQLAAELLFVLCKERVNRLVKYTGYGNAAGLLASKGLLLLGGAGGRGGGAGGAQYSSDSEDSDTEEYARQRPHVNPVLGCYQPPGGPHPLAGMSQEQKEHEAMELANLIDRLARGGDGASLRAWGPMAGHTRLSTCWSCEEDIESD</sequence>
<dbReference type="GO" id="GO:0007186">
    <property type="term" value="P:G protein-coupled receptor signaling pathway"/>
    <property type="evidence" value="ECO:0007669"/>
    <property type="project" value="TreeGrafter"/>
</dbReference>
<dbReference type="Pfam" id="PF10165">
    <property type="entry name" value="Ric8"/>
    <property type="match status" value="1"/>
</dbReference>
<dbReference type="InterPro" id="IPR019318">
    <property type="entry name" value="Gua_nucleotide_exch_fac_Ric8"/>
</dbReference>
<dbReference type="VEuPathDB" id="VectorBase:HLOH_041169"/>
<organism evidence="7 8">
    <name type="scientific">Haemaphysalis longicornis</name>
    <name type="common">Bush tick</name>
    <dbReference type="NCBI Taxonomy" id="44386"/>
    <lineage>
        <taxon>Eukaryota</taxon>
        <taxon>Metazoa</taxon>
        <taxon>Ecdysozoa</taxon>
        <taxon>Arthropoda</taxon>
        <taxon>Chelicerata</taxon>
        <taxon>Arachnida</taxon>
        <taxon>Acari</taxon>
        <taxon>Parasitiformes</taxon>
        <taxon>Ixodida</taxon>
        <taxon>Ixodoidea</taxon>
        <taxon>Ixodidae</taxon>
        <taxon>Haemaphysalinae</taxon>
        <taxon>Haemaphysalis</taxon>
    </lineage>
</organism>
<comment type="caution">
    <text evidence="7">The sequence shown here is derived from an EMBL/GenBank/DDBJ whole genome shotgun (WGS) entry which is preliminary data.</text>
</comment>
<evidence type="ECO:0000256" key="6">
    <source>
        <dbReference type="SAM" id="MobiDB-lite"/>
    </source>
</evidence>
<evidence type="ECO:0000313" key="7">
    <source>
        <dbReference type="EMBL" id="KAH9372375.1"/>
    </source>
</evidence>
<accession>A0A9J6GBZ0</accession>
<proteinExistence type="inferred from homology"/>
<dbReference type="AlphaFoldDB" id="A0A9J6GBZ0"/>
<evidence type="ECO:0000256" key="4">
    <source>
        <dbReference type="ARBA" id="ARBA00022658"/>
    </source>
</evidence>
<dbReference type="PANTHER" id="PTHR12425">
    <property type="entry name" value="SYNEMBRYN"/>
    <property type="match status" value="1"/>
</dbReference>
<dbReference type="OrthoDB" id="5585685at2759"/>
<evidence type="ECO:0000256" key="1">
    <source>
        <dbReference type="ARBA" id="ARBA00004544"/>
    </source>
</evidence>
<feature type="region of interest" description="Disordered" evidence="6">
    <location>
        <begin position="61"/>
        <end position="84"/>
    </location>
</feature>
<dbReference type="PANTHER" id="PTHR12425:SF5">
    <property type="entry name" value="SYNEMBRYN"/>
    <property type="match status" value="1"/>
</dbReference>
<keyword evidence="3" id="KW-0963">Cytoplasm</keyword>
<dbReference type="PRINTS" id="PR01802">
    <property type="entry name" value="SYNEMBRYN"/>
</dbReference>
<dbReference type="GO" id="GO:0005938">
    <property type="term" value="C:cell cortex"/>
    <property type="evidence" value="ECO:0007669"/>
    <property type="project" value="UniProtKB-SubCell"/>
</dbReference>
<protein>
    <submittedName>
        <fullName evidence="7">Uncharacterized protein</fullName>
    </submittedName>
</protein>
<comment type="subcellular location">
    <subcellularLocation>
        <location evidence="1">Cytoplasm</location>
        <location evidence="1">Cell cortex</location>
    </subcellularLocation>
</comment>
<evidence type="ECO:0000256" key="5">
    <source>
        <dbReference type="ARBA" id="ARBA00023186"/>
    </source>
</evidence>
<dbReference type="Proteomes" id="UP000821853">
    <property type="component" value="Chromosome 4"/>
</dbReference>
<dbReference type="InterPro" id="IPR008376">
    <property type="entry name" value="Chaperone_Ric-8_A/B"/>
</dbReference>
<keyword evidence="5" id="KW-0143">Chaperone</keyword>
<comment type="similarity">
    <text evidence="2">Belongs to the synembryn family.</text>
</comment>
<gene>
    <name evidence="7" type="ORF">HPB48_006288</name>
</gene>
<reference evidence="7 8" key="1">
    <citation type="journal article" date="2020" name="Cell">
        <title>Large-Scale Comparative Analyses of Tick Genomes Elucidate Their Genetic Diversity and Vector Capacities.</title>
        <authorList>
            <consortium name="Tick Genome and Microbiome Consortium (TIGMIC)"/>
            <person name="Jia N."/>
            <person name="Wang J."/>
            <person name="Shi W."/>
            <person name="Du L."/>
            <person name="Sun Y."/>
            <person name="Zhan W."/>
            <person name="Jiang J.F."/>
            <person name="Wang Q."/>
            <person name="Zhang B."/>
            <person name="Ji P."/>
            <person name="Bell-Sakyi L."/>
            <person name="Cui X.M."/>
            <person name="Yuan T.T."/>
            <person name="Jiang B.G."/>
            <person name="Yang W.F."/>
            <person name="Lam T.T."/>
            <person name="Chang Q.C."/>
            <person name="Ding S.J."/>
            <person name="Wang X.J."/>
            <person name="Zhu J.G."/>
            <person name="Ruan X.D."/>
            <person name="Zhao L."/>
            <person name="Wei J.T."/>
            <person name="Ye R.Z."/>
            <person name="Que T.C."/>
            <person name="Du C.H."/>
            <person name="Zhou Y.H."/>
            <person name="Cheng J.X."/>
            <person name="Dai P.F."/>
            <person name="Guo W.B."/>
            <person name="Han X.H."/>
            <person name="Huang E.J."/>
            <person name="Li L.F."/>
            <person name="Wei W."/>
            <person name="Gao Y.C."/>
            <person name="Liu J.Z."/>
            <person name="Shao H.Z."/>
            <person name="Wang X."/>
            <person name="Wang C.C."/>
            <person name="Yang T.C."/>
            <person name="Huo Q.B."/>
            <person name="Li W."/>
            <person name="Chen H.Y."/>
            <person name="Chen S.E."/>
            <person name="Zhou L.G."/>
            <person name="Ni X.B."/>
            <person name="Tian J.H."/>
            <person name="Sheng Y."/>
            <person name="Liu T."/>
            <person name="Pan Y.S."/>
            <person name="Xia L.Y."/>
            <person name="Li J."/>
            <person name="Zhao F."/>
            <person name="Cao W.C."/>
        </authorList>
    </citation>
    <scope>NUCLEOTIDE SEQUENCE [LARGE SCALE GENOMIC DNA]</scope>
    <source>
        <strain evidence="7">HaeL-2018</strain>
    </source>
</reference>
<name>A0A9J6GBZ0_HAELO</name>
<dbReference type="GO" id="GO:0005085">
    <property type="term" value="F:guanyl-nucleotide exchange factor activity"/>
    <property type="evidence" value="ECO:0007669"/>
    <property type="project" value="UniProtKB-KW"/>
</dbReference>